<protein>
    <submittedName>
        <fullName evidence="2">Uncharacterized protein LOC120105807</fullName>
    </submittedName>
</protein>
<dbReference type="KEGG" id="pda:120105807"/>
<evidence type="ECO:0000313" key="1">
    <source>
        <dbReference type="Proteomes" id="UP000228380"/>
    </source>
</evidence>
<reference evidence="2" key="1">
    <citation type="submission" date="2025-08" db="UniProtKB">
        <authorList>
            <consortium name="RefSeq"/>
        </authorList>
    </citation>
    <scope>IDENTIFICATION</scope>
    <source>
        <tissue evidence="2">Young leaves</tissue>
    </source>
</reference>
<proteinExistence type="predicted"/>
<accession>A0A8B8ZMC2</accession>
<dbReference type="GeneID" id="120105807"/>
<dbReference type="RefSeq" id="XP_038974482.1">
    <property type="nucleotide sequence ID" value="XM_039118554.1"/>
</dbReference>
<name>A0A8B8ZMC2_PHODC</name>
<gene>
    <name evidence="2" type="primary">LOC120105807</name>
</gene>
<dbReference type="Proteomes" id="UP000228380">
    <property type="component" value="Unplaced"/>
</dbReference>
<organism evidence="1 2">
    <name type="scientific">Phoenix dactylifera</name>
    <name type="common">Date palm</name>
    <dbReference type="NCBI Taxonomy" id="42345"/>
    <lineage>
        <taxon>Eukaryota</taxon>
        <taxon>Viridiplantae</taxon>
        <taxon>Streptophyta</taxon>
        <taxon>Embryophyta</taxon>
        <taxon>Tracheophyta</taxon>
        <taxon>Spermatophyta</taxon>
        <taxon>Magnoliopsida</taxon>
        <taxon>Liliopsida</taxon>
        <taxon>Arecaceae</taxon>
        <taxon>Coryphoideae</taxon>
        <taxon>Phoeniceae</taxon>
        <taxon>Phoenix</taxon>
    </lineage>
</organism>
<keyword evidence="1" id="KW-1185">Reference proteome</keyword>
<dbReference type="AlphaFoldDB" id="A0A8B8ZMC2"/>
<sequence>MQDNTNNGAFFSFGNDDINLFHRDQGDLYSIVNQSNSLRNSIRASELNASFNEADKRSHSTNVVDHGFHKKVDTEAEILALFKDEDISTIFPDLPDLDDMLQETILSRFHDEAGPEENKQ</sequence>
<evidence type="ECO:0000313" key="2">
    <source>
        <dbReference type="RefSeq" id="XP_038974482.1"/>
    </source>
</evidence>